<protein>
    <submittedName>
        <fullName evidence="1">Uncharacterized protein</fullName>
    </submittedName>
</protein>
<sequence length="130" mass="15625">MDPELLEKIETSPFELEDLVDLNFCLTIEINSLNKLYKLQIKGIQKDLDILKEKNELYNDIWMAKKRKIFILNKYKEINKPLILFDILVNENNPDMYDVEESKYSGRLDEIDYFLSEYLEEIQSMDRFSD</sequence>
<evidence type="ECO:0000313" key="2">
    <source>
        <dbReference type="Proteomes" id="UP000232806"/>
    </source>
</evidence>
<organism evidence="1 2">
    <name type="scientific">Methanobacterium subterraneum</name>
    <dbReference type="NCBI Taxonomy" id="59277"/>
    <lineage>
        <taxon>Archaea</taxon>
        <taxon>Methanobacteriati</taxon>
        <taxon>Methanobacteriota</taxon>
        <taxon>Methanomada group</taxon>
        <taxon>Methanobacteria</taxon>
        <taxon>Methanobacteriales</taxon>
        <taxon>Methanobacteriaceae</taxon>
        <taxon>Methanobacterium</taxon>
    </lineage>
</organism>
<gene>
    <name evidence="1" type="ORF">BK007_03955</name>
</gene>
<accession>A0A2H4VAZ6</accession>
<reference evidence="1 2" key="1">
    <citation type="submission" date="2016-10" db="EMBL/GenBank/DDBJ databases">
        <title>Comparative genomics between deep and shallow subseafloor isolates.</title>
        <authorList>
            <person name="Ishii S."/>
            <person name="Miller J.R."/>
            <person name="Sutton G."/>
            <person name="Suzuki S."/>
            <person name="Methe B."/>
            <person name="Inagaki F."/>
            <person name="Imachi H."/>
        </authorList>
    </citation>
    <scope>NUCLEOTIDE SEQUENCE [LARGE SCALE GENOMIC DNA]</scope>
    <source>
        <strain evidence="1 2">MO-MB1</strain>
    </source>
</reference>
<dbReference type="AlphaFoldDB" id="A0A2H4VAZ6"/>
<evidence type="ECO:0000313" key="1">
    <source>
        <dbReference type="EMBL" id="AUB55251.1"/>
    </source>
</evidence>
<proteinExistence type="predicted"/>
<name>A0A2H4VAZ6_9EURY</name>
<dbReference type="Proteomes" id="UP000232806">
    <property type="component" value="Chromosome"/>
</dbReference>
<dbReference type="EMBL" id="CP017766">
    <property type="protein sequence ID" value="AUB55251.1"/>
    <property type="molecule type" value="Genomic_DNA"/>
</dbReference>